<accession>A0ABR9IVB5</accession>
<dbReference type="InterPro" id="IPR036514">
    <property type="entry name" value="SGNH_hydro_sf"/>
</dbReference>
<dbReference type="Proteomes" id="UP000620262">
    <property type="component" value="Unassembled WGS sequence"/>
</dbReference>
<keyword evidence="3" id="KW-1185">Reference proteome</keyword>
<organism evidence="2 3">
    <name type="scientific">Rhizobium viscosum</name>
    <name type="common">Arthrobacter viscosus</name>
    <dbReference type="NCBI Taxonomy" id="1673"/>
    <lineage>
        <taxon>Bacteria</taxon>
        <taxon>Pseudomonadati</taxon>
        <taxon>Pseudomonadota</taxon>
        <taxon>Alphaproteobacteria</taxon>
        <taxon>Hyphomicrobiales</taxon>
        <taxon>Rhizobiaceae</taxon>
        <taxon>Rhizobium/Agrobacterium group</taxon>
        <taxon>Rhizobium</taxon>
    </lineage>
</organism>
<feature type="domain" description="SGNH hydrolase-type esterase" evidence="1">
    <location>
        <begin position="28"/>
        <end position="186"/>
    </location>
</feature>
<dbReference type="RefSeq" id="WP_192730919.1">
    <property type="nucleotide sequence ID" value="NZ_BAAAVL010000004.1"/>
</dbReference>
<protein>
    <recommendedName>
        <fullName evidence="1">SGNH hydrolase-type esterase domain-containing protein</fullName>
    </recommendedName>
</protein>
<dbReference type="EMBL" id="JADBEC010000002">
    <property type="protein sequence ID" value="MBE1507140.1"/>
    <property type="molecule type" value="Genomic_DNA"/>
</dbReference>
<proteinExistence type="predicted"/>
<dbReference type="InterPro" id="IPR013830">
    <property type="entry name" value="SGNH_hydro"/>
</dbReference>
<dbReference type="PANTHER" id="PTHR30383">
    <property type="entry name" value="THIOESTERASE 1/PROTEASE 1/LYSOPHOSPHOLIPASE L1"/>
    <property type="match status" value="1"/>
</dbReference>
<dbReference type="CDD" id="cd00229">
    <property type="entry name" value="SGNH_hydrolase"/>
    <property type="match status" value="1"/>
</dbReference>
<reference evidence="2 3" key="1">
    <citation type="submission" date="2020-10" db="EMBL/GenBank/DDBJ databases">
        <title>Sequencing the genomes of 1000 actinobacteria strains.</title>
        <authorList>
            <person name="Klenk H.-P."/>
        </authorList>
    </citation>
    <scope>NUCLEOTIDE SEQUENCE [LARGE SCALE GENOMIC DNA]</scope>
    <source>
        <strain evidence="2 3">DSM 7307</strain>
    </source>
</reference>
<gene>
    <name evidence="2" type="ORF">H4W29_004385</name>
</gene>
<dbReference type="PANTHER" id="PTHR30383:SF5">
    <property type="entry name" value="SGNH HYDROLASE-TYPE ESTERASE DOMAIN-CONTAINING PROTEIN"/>
    <property type="match status" value="1"/>
</dbReference>
<evidence type="ECO:0000259" key="1">
    <source>
        <dbReference type="Pfam" id="PF13472"/>
    </source>
</evidence>
<evidence type="ECO:0000313" key="2">
    <source>
        <dbReference type="EMBL" id="MBE1507140.1"/>
    </source>
</evidence>
<comment type="caution">
    <text evidence="2">The sequence shown here is derived from an EMBL/GenBank/DDBJ whole genome shotgun (WGS) entry which is preliminary data.</text>
</comment>
<dbReference type="SUPFAM" id="SSF52266">
    <property type="entry name" value="SGNH hydrolase"/>
    <property type="match status" value="1"/>
</dbReference>
<evidence type="ECO:0000313" key="3">
    <source>
        <dbReference type="Proteomes" id="UP000620262"/>
    </source>
</evidence>
<dbReference type="Pfam" id="PF13472">
    <property type="entry name" value="Lipase_GDSL_2"/>
    <property type="match status" value="1"/>
</dbReference>
<name>A0ABR9IVB5_RHIVS</name>
<sequence>MRFSAGLLVIFLLSVADVTAAPLKIVTFGTSLTARGGWQASLEEGLERCLRRAVDIAIVAKSGATTEWGLSSVERVITEKPDIVLVEFYANDAALNRWMSVSRSRGNFSTILERLKTGLPDARIYMMVMNPMSGLRGAIRPFLSSYISAHRSVAAERSVAIIDHSNGWLMLPAEELSTAIPDGAHPVASTAAKVMVPTIIKAIAGTCAE</sequence>
<dbReference type="InterPro" id="IPR051532">
    <property type="entry name" value="Ester_Hydrolysis_Enzymes"/>
</dbReference>
<dbReference type="Gene3D" id="3.40.50.1110">
    <property type="entry name" value="SGNH hydrolase"/>
    <property type="match status" value="1"/>
</dbReference>